<dbReference type="EMBL" id="JAEAOA010000272">
    <property type="protein sequence ID" value="KAK3595478.1"/>
    <property type="molecule type" value="Genomic_DNA"/>
</dbReference>
<name>A0AAE0SPY9_9BIVA</name>
<dbReference type="Gene3D" id="3.30.420.10">
    <property type="entry name" value="Ribonuclease H-like superfamily/Ribonuclease H"/>
    <property type="match status" value="1"/>
</dbReference>
<comment type="caution">
    <text evidence="2">The sequence shown here is derived from an EMBL/GenBank/DDBJ whole genome shotgun (WGS) entry which is preliminary data.</text>
</comment>
<sequence>MANLSTTTKKIQYAHFDVSVPNEVHQADILFLPHDTIKTRGRKSRTYKYALTVVDIASRYKETEPLSTKTASELVSAFERIYQRSGLRWPQLLQVDPGKEFLMKET</sequence>
<gene>
    <name evidence="2" type="ORF">CHS0354_003466</name>
</gene>
<keyword evidence="3" id="KW-1185">Reference proteome</keyword>
<organism evidence="2 3">
    <name type="scientific">Potamilus streckersoni</name>
    <dbReference type="NCBI Taxonomy" id="2493646"/>
    <lineage>
        <taxon>Eukaryota</taxon>
        <taxon>Metazoa</taxon>
        <taxon>Spiralia</taxon>
        <taxon>Lophotrochozoa</taxon>
        <taxon>Mollusca</taxon>
        <taxon>Bivalvia</taxon>
        <taxon>Autobranchia</taxon>
        <taxon>Heteroconchia</taxon>
        <taxon>Palaeoheterodonta</taxon>
        <taxon>Unionida</taxon>
        <taxon>Unionoidea</taxon>
        <taxon>Unionidae</taxon>
        <taxon>Ambleminae</taxon>
        <taxon>Lampsilini</taxon>
        <taxon>Potamilus</taxon>
    </lineage>
</organism>
<dbReference type="InterPro" id="IPR012337">
    <property type="entry name" value="RNaseH-like_sf"/>
</dbReference>
<dbReference type="PROSITE" id="PS50994">
    <property type="entry name" value="INTEGRASE"/>
    <property type="match status" value="1"/>
</dbReference>
<reference evidence="2" key="3">
    <citation type="submission" date="2023-05" db="EMBL/GenBank/DDBJ databases">
        <authorList>
            <person name="Smith C.H."/>
        </authorList>
    </citation>
    <scope>NUCLEOTIDE SEQUENCE</scope>
    <source>
        <strain evidence="2">CHS0354</strain>
        <tissue evidence="2">Mantle</tissue>
    </source>
</reference>
<reference evidence="2" key="1">
    <citation type="journal article" date="2021" name="Genome Biol. Evol.">
        <title>A High-Quality Reference Genome for a Parasitic Bivalve with Doubly Uniparental Inheritance (Bivalvia: Unionida).</title>
        <authorList>
            <person name="Smith C.H."/>
        </authorList>
    </citation>
    <scope>NUCLEOTIDE SEQUENCE</scope>
    <source>
        <strain evidence="2">CHS0354</strain>
    </source>
</reference>
<dbReference type="Proteomes" id="UP001195483">
    <property type="component" value="Unassembled WGS sequence"/>
</dbReference>
<dbReference type="AlphaFoldDB" id="A0AAE0SPY9"/>
<accession>A0AAE0SPY9</accession>
<feature type="domain" description="Integrase catalytic" evidence="1">
    <location>
        <begin position="17"/>
        <end position="106"/>
    </location>
</feature>
<reference evidence="2" key="2">
    <citation type="journal article" date="2021" name="Genome Biol. Evol.">
        <title>Developing a high-quality reference genome for a parasitic bivalve with doubly uniparental inheritance (Bivalvia: Unionida).</title>
        <authorList>
            <person name="Smith C.H."/>
        </authorList>
    </citation>
    <scope>NUCLEOTIDE SEQUENCE</scope>
    <source>
        <strain evidence="2">CHS0354</strain>
        <tissue evidence="2">Mantle</tissue>
    </source>
</reference>
<dbReference type="GO" id="GO:0015074">
    <property type="term" value="P:DNA integration"/>
    <property type="evidence" value="ECO:0007669"/>
    <property type="project" value="InterPro"/>
</dbReference>
<dbReference type="InterPro" id="IPR001584">
    <property type="entry name" value="Integrase_cat-core"/>
</dbReference>
<dbReference type="GO" id="GO:0003676">
    <property type="term" value="F:nucleic acid binding"/>
    <property type="evidence" value="ECO:0007669"/>
    <property type="project" value="InterPro"/>
</dbReference>
<proteinExistence type="predicted"/>
<dbReference type="SUPFAM" id="SSF53098">
    <property type="entry name" value="Ribonuclease H-like"/>
    <property type="match status" value="1"/>
</dbReference>
<protein>
    <recommendedName>
        <fullName evidence="1">Integrase catalytic domain-containing protein</fullName>
    </recommendedName>
</protein>
<evidence type="ECO:0000313" key="3">
    <source>
        <dbReference type="Proteomes" id="UP001195483"/>
    </source>
</evidence>
<evidence type="ECO:0000313" key="2">
    <source>
        <dbReference type="EMBL" id="KAK3595478.1"/>
    </source>
</evidence>
<evidence type="ECO:0000259" key="1">
    <source>
        <dbReference type="PROSITE" id="PS50994"/>
    </source>
</evidence>
<dbReference type="InterPro" id="IPR036397">
    <property type="entry name" value="RNaseH_sf"/>
</dbReference>